<evidence type="ECO:0000259" key="13">
    <source>
        <dbReference type="Pfam" id="PF05662"/>
    </source>
</evidence>
<dbReference type="Gene3D" id="3.30.1300.30">
    <property type="entry name" value="GSPII I/J protein-like"/>
    <property type="match status" value="1"/>
</dbReference>
<protein>
    <submittedName>
        <fullName evidence="14">S-layer protein</fullName>
    </submittedName>
</protein>
<dbReference type="InterPro" id="IPR045584">
    <property type="entry name" value="Pilin-like"/>
</dbReference>
<keyword evidence="10" id="KW-0998">Cell outer membrane</keyword>
<evidence type="ECO:0000256" key="10">
    <source>
        <dbReference type="ARBA" id="ARBA00023237"/>
    </source>
</evidence>
<evidence type="ECO:0000256" key="5">
    <source>
        <dbReference type="ARBA" id="ARBA00022452"/>
    </source>
</evidence>
<feature type="region of interest" description="Disordered" evidence="11">
    <location>
        <begin position="1"/>
        <end position="23"/>
    </location>
</feature>
<gene>
    <name evidence="14" type="ORF">DPV83_07290</name>
</gene>
<comment type="subcellular location">
    <subcellularLocation>
        <location evidence="2">Cell outer membrane</location>
    </subcellularLocation>
    <subcellularLocation>
        <location evidence="1">Cell surface</location>
    </subcellularLocation>
</comment>
<organism evidence="14 15">
    <name type="scientific">Aggregatibacter segnis</name>
    <dbReference type="NCBI Taxonomy" id="739"/>
    <lineage>
        <taxon>Bacteria</taxon>
        <taxon>Pseudomonadati</taxon>
        <taxon>Pseudomonadota</taxon>
        <taxon>Gammaproteobacteria</taxon>
        <taxon>Pasteurellales</taxon>
        <taxon>Pasteurellaceae</taxon>
        <taxon>Aggregatibacter</taxon>
    </lineage>
</organism>
<dbReference type="Pfam" id="PF05662">
    <property type="entry name" value="YadA_stalk"/>
    <property type="match status" value="2"/>
</dbReference>
<evidence type="ECO:0000256" key="1">
    <source>
        <dbReference type="ARBA" id="ARBA00004241"/>
    </source>
</evidence>
<feature type="domain" description="Trimeric autotransporter adhesin YadA-like stalk" evidence="13">
    <location>
        <begin position="612"/>
        <end position="648"/>
    </location>
</feature>
<accession>A0A8B2U3E5</accession>
<keyword evidence="6" id="KW-0812">Transmembrane</keyword>
<feature type="domain" description="Trimeric autotransporter adhesin YadA-like stalk" evidence="13">
    <location>
        <begin position="498"/>
        <end position="528"/>
    </location>
</feature>
<reference evidence="14 15" key="1">
    <citation type="submission" date="2018-05" db="EMBL/GenBank/DDBJ databases">
        <title>Draft Genome Sequences for a Diverse set of 7 Haemophilus Species.</title>
        <authorList>
            <person name="Nichols M."/>
            <person name="Topaz N."/>
            <person name="Wang X."/>
            <person name="Wang X."/>
            <person name="Boxrud D."/>
        </authorList>
    </citation>
    <scope>NUCLEOTIDE SEQUENCE [LARGE SCALE GENOMIC DNA]</scope>
    <source>
        <strain evidence="14 15">C2001002503</strain>
    </source>
</reference>
<dbReference type="EMBL" id="QEPM01000004">
    <property type="protein sequence ID" value="RDE70793.1"/>
    <property type="molecule type" value="Genomic_DNA"/>
</dbReference>
<evidence type="ECO:0000256" key="6">
    <source>
        <dbReference type="ARBA" id="ARBA00022692"/>
    </source>
</evidence>
<evidence type="ECO:0000256" key="7">
    <source>
        <dbReference type="ARBA" id="ARBA00022729"/>
    </source>
</evidence>
<dbReference type="SUPFAM" id="SSF54523">
    <property type="entry name" value="Pili subunits"/>
    <property type="match status" value="1"/>
</dbReference>
<keyword evidence="4" id="KW-0813">Transport</keyword>
<sequence length="726" mass="73603">MNNNLKNRQNAINQNSCTNDASPKLTDNLTGNMAKVAISLFLSAGFANAADTVTGAGNGVAYGTGSNAPKAENVAIGKKAGISYSNGASNATGDIAIGNDANINNYASQGGSVAIGKNAKIENMAGGQEASFGFGQTTYSGSTFSRARIPADPTKVVGSVAIGDNTFARTGSTMIGSHNYRGTLGDVTVDSNASRASNLHVYTTNIGANSFINGAFATSTGVYNIMSSGYTGGLLSNGLKNFGATINGSLNSIESSSGGYYSGIANAVTGLANRVANSNGALVYGAGNEITNSIQSLSGLPSEGGNSANELSQALRNAIKSSNSGGSTMAFGGGNKADYTFRSALLGTNNTLTGVQGNLSTGNMLNGHKNTASNVSNVSIIGSENTITNSQKNIIVGDKHKITGVSHNVILGSSDDELETTVEDVVMIGHNAKANIKKSIALGEGTKTLTASESASTKGIDAYANETFTFGGISKTLSFAGGSASGVVSVGDVGKERRIQNVAAGLISATSTDAINGSQLYSVLETLGFNGVKPVIAAGKNIEVKKETNPTTTTDEYKVALKDNVDVNSITTKTVKATEKVEVGNTTIKSDGLTINNGPKVTSTGVDAGNKRISNVSAGVNPTDAVNKSQLDAVNHRVGNIESKLNNTRKEMRGIGANVAAGISLPQSNIPGKSMVAVAVGAYKNESALAVGWSNTSNTGKVIIKLTGTANTAGDISGGAGLGYQY</sequence>
<evidence type="ECO:0000256" key="2">
    <source>
        <dbReference type="ARBA" id="ARBA00004442"/>
    </source>
</evidence>
<dbReference type="InterPro" id="IPR008635">
    <property type="entry name" value="Coiled_stalk_dom"/>
</dbReference>
<evidence type="ECO:0000256" key="4">
    <source>
        <dbReference type="ARBA" id="ARBA00022448"/>
    </source>
</evidence>
<dbReference type="InterPro" id="IPR005594">
    <property type="entry name" value="YadA_C"/>
</dbReference>
<dbReference type="AlphaFoldDB" id="A0A8B2U3E5"/>
<evidence type="ECO:0000313" key="15">
    <source>
        <dbReference type="Proteomes" id="UP000253998"/>
    </source>
</evidence>
<dbReference type="Proteomes" id="UP000253998">
    <property type="component" value="Unassembled WGS sequence"/>
</dbReference>
<keyword evidence="7" id="KW-0732">Signal</keyword>
<comment type="similarity">
    <text evidence="3">Belongs to the autotransporter-2 (AT-2) (TC 1.B.40) family.</text>
</comment>
<comment type="caution">
    <text evidence="14">The sequence shown here is derived from an EMBL/GenBank/DDBJ whole genome shotgun (WGS) entry which is preliminary data.</text>
</comment>
<name>A0A8B2U3E5_9PAST</name>
<keyword evidence="5" id="KW-1134">Transmembrane beta strand</keyword>
<proteinExistence type="inferred from homology"/>
<evidence type="ECO:0000259" key="12">
    <source>
        <dbReference type="Pfam" id="PF03895"/>
    </source>
</evidence>
<dbReference type="GO" id="GO:0015031">
    <property type="term" value="P:protein transport"/>
    <property type="evidence" value="ECO:0007669"/>
    <property type="project" value="UniProtKB-KW"/>
</dbReference>
<evidence type="ECO:0000256" key="11">
    <source>
        <dbReference type="SAM" id="MobiDB-lite"/>
    </source>
</evidence>
<evidence type="ECO:0000256" key="3">
    <source>
        <dbReference type="ARBA" id="ARBA00005848"/>
    </source>
</evidence>
<dbReference type="RefSeq" id="WP_111296392.1">
    <property type="nucleotide sequence ID" value="NZ_QEPM01000004.1"/>
</dbReference>
<evidence type="ECO:0000256" key="8">
    <source>
        <dbReference type="ARBA" id="ARBA00022927"/>
    </source>
</evidence>
<dbReference type="Gene3D" id="2.20.70.140">
    <property type="match status" value="1"/>
</dbReference>
<dbReference type="GO" id="GO:0009279">
    <property type="term" value="C:cell outer membrane"/>
    <property type="evidence" value="ECO:0007669"/>
    <property type="project" value="UniProtKB-SubCell"/>
</dbReference>
<feature type="domain" description="Trimeric autotransporter adhesin YadA-like C-terminal membrane anchor" evidence="12">
    <location>
        <begin position="666"/>
        <end position="725"/>
    </location>
</feature>
<keyword evidence="8" id="KW-0653">Protein transport</keyword>
<evidence type="ECO:0000256" key="9">
    <source>
        <dbReference type="ARBA" id="ARBA00023136"/>
    </source>
</evidence>
<keyword evidence="9" id="KW-0472">Membrane</keyword>
<dbReference type="GO" id="GO:0009986">
    <property type="term" value="C:cell surface"/>
    <property type="evidence" value="ECO:0007669"/>
    <property type="project" value="UniProtKB-SubCell"/>
</dbReference>
<dbReference type="SUPFAM" id="SSF101967">
    <property type="entry name" value="Adhesin YadA, collagen-binding domain"/>
    <property type="match status" value="1"/>
</dbReference>
<dbReference type="Gene3D" id="1.20.5.170">
    <property type="match status" value="1"/>
</dbReference>
<dbReference type="InterPro" id="IPR011049">
    <property type="entry name" value="Serralysin-like_metalloprot_C"/>
</dbReference>
<evidence type="ECO:0000313" key="14">
    <source>
        <dbReference type="EMBL" id="RDE70793.1"/>
    </source>
</evidence>
<dbReference type="Gene3D" id="2.150.10.10">
    <property type="entry name" value="Serralysin-like metalloprotease, C-terminal"/>
    <property type="match status" value="1"/>
</dbReference>
<dbReference type="Pfam" id="PF03895">
    <property type="entry name" value="YadA_anchor"/>
    <property type="match status" value="1"/>
</dbReference>